<dbReference type="Proteomes" id="UP000321393">
    <property type="component" value="Unassembled WGS sequence"/>
</dbReference>
<dbReference type="STRING" id="1194695.A0A5A7TY90"/>
<protein>
    <submittedName>
        <fullName evidence="2">Cysteine-rich RLK (RECEPTOR-like protein kinase) 8</fullName>
    </submittedName>
</protein>
<evidence type="ECO:0000259" key="1">
    <source>
        <dbReference type="Pfam" id="PF07727"/>
    </source>
</evidence>
<feature type="domain" description="Reverse transcriptase Ty1/copia-type" evidence="1">
    <location>
        <begin position="79"/>
        <end position="131"/>
    </location>
</feature>
<dbReference type="Pfam" id="PF07727">
    <property type="entry name" value="RVT_2"/>
    <property type="match status" value="1"/>
</dbReference>
<dbReference type="EMBL" id="SSTD01012952">
    <property type="protein sequence ID" value="TYK08078.1"/>
    <property type="molecule type" value="Genomic_DNA"/>
</dbReference>
<reference evidence="4 5" key="1">
    <citation type="submission" date="2019-08" db="EMBL/GenBank/DDBJ databases">
        <title>Draft genome sequences of two oriental melons (Cucumis melo L. var makuwa).</title>
        <authorList>
            <person name="Kwon S.-Y."/>
        </authorList>
    </citation>
    <scope>NUCLEOTIDE SEQUENCE [LARGE SCALE GENOMIC DNA]</scope>
    <source>
        <strain evidence="5">cv. Chang Bougi</strain>
        <strain evidence="4">cv. SW 3</strain>
        <tissue evidence="2">Leaf</tissue>
    </source>
</reference>
<keyword evidence="2" id="KW-0418">Kinase</keyword>
<keyword evidence="3" id="KW-0675">Receptor</keyword>
<dbReference type="EMBL" id="SSTE01012982">
    <property type="protein sequence ID" value="KAA0048180.1"/>
    <property type="molecule type" value="Genomic_DNA"/>
</dbReference>
<comment type="caution">
    <text evidence="2">The sequence shown here is derived from an EMBL/GenBank/DDBJ whole genome shotgun (WGS) entry which is preliminary data.</text>
</comment>
<proteinExistence type="predicted"/>
<gene>
    <name evidence="3" type="ORF">E5676_scaffold265G002360</name>
    <name evidence="2" type="ORF">E6C27_scaffold63G00820</name>
</gene>
<organism evidence="2 4">
    <name type="scientific">Cucumis melo var. makuwa</name>
    <name type="common">Oriental melon</name>
    <dbReference type="NCBI Taxonomy" id="1194695"/>
    <lineage>
        <taxon>Eukaryota</taxon>
        <taxon>Viridiplantae</taxon>
        <taxon>Streptophyta</taxon>
        <taxon>Embryophyta</taxon>
        <taxon>Tracheophyta</taxon>
        <taxon>Spermatophyta</taxon>
        <taxon>Magnoliopsida</taxon>
        <taxon>eudicotyledons</taxon>
        <taxon>Gunneridae</taxon>
        <taxon>Pentapetalae</taxon>
        <taxon>rosids</taxon>
        <taxon>fabids</taxon>
        <taxon>Cucurbitales</taxon>
        <taxon>Cucurbitaceae</taxon>
        <taxon>Benincaseae</taxon>
        <taxon>Cucumis</taxon>
    </lineage>
</organism>
<keyword evidence="2" id="KW-0808">Transferase</keyword>
<dbReference type="AlphaFoldDB" id="A0A5A7TY90"/>
<name>A0A5A7TY90_CUCMM</name>
<dbReference type="InterPro" id="IPR013103">
    <property type="entry name" value="RVT_2"/>
</dbReference>
<evidence type="ECO:0000313" key="5">
    <source>
        <dbReference type="Proteomes" id="UP000321947"/>
    </source>
</evidence>
<sequence>MRLFPARCFLESTLDDLPHNLQTHALHQCLLHHAIRDQVMIFLLLFEKQNAMIEEMIALYDNGTWDLVSRLAGKKAIGYTFSLVAKLTSIRLFLSMVATHNWPLHQLDIKNAFSARYDLQEEVYIEQPPRFVT</sequence>
<dbReference type="Proteomes" id="UP000321947">
    <property type="component" value="Unassembled WGS sequence"/>
</dbReference>
<dbReference type="OrthoDB" id="7473114at2759"/>
<accession>A0A5A7TY90</accession>
<dbReference type="GO" id="GO:0016301">
    <property type="term" value="F:kinase activity"/>
    <property type="evidence" value="ECO:0007669"/>
    <property type="project" value="UniProtKB-KW"/>
</dbReference>
<evidence type="ECO:0000313" key="3">
    <source>
        <dbReference type="EMBL" id="TYK08078.1"/>
    </source>
</evidence>
<evidence type="ECO:0000313" key="2">
    <source>
        <dbReference type="EMBL" id="KAA0048180.1"/>
    </source>
</evidence>
<evidence type="ECO:0000313" key="4">
    <source>
        <dbReference type="Proteomes" id="UP000321393"/>
    </source>
</evidence>